<dbReference type="GeneID" id="109481168"/>
<organism evidence="1 2">
    <name type="scientific">Branchiostoma belcheri</name>
    <name type="common">Amphioxus</name>
    <dbReference type="NCBI Taxonomy" id="7741"/>
    <lineage>
        <taxon>Eukaryota</taxon>
        <taxon>Metazoa</taxon>
        <taxon>Chordata</taxon>
        <taxon>Cephalochordata</taxon>
        <taxon>Leptocardii</taxon>
        <taxon>Amphioxiformes</taxon>
        <taxon>Branchiostomatidae</taxon>
        <taxon>Branchiostoma</taxon>
    </lineage>
</organism>
<accession>A0A6P4ZD30</accession>
<dbReference type="KEGG" id="bbel:109481168"/>
<reference evidence="2" key="1">
    <citation type="submission" date="2025-08" db="UniProtKB">
        <authorList>
            <consortium name="RefSeq"/>
        </authorList>
    </citation>
    <scope>IDENTIFICATION</scope>
    <source>
        <tissue evidence="2">Gonad</tissue>
    </source>
</reference>
<evidence type="ECO:0000313" key="1">
    <source>
        <dbReference type="Proteomes" id="UP000515135"/>
    </source>
</evidence>
<evidence type="ECO:0000313" key="2">
    <source>
        <dbReference type="RefSeq" id="XP_019639230.1"/>
    </source>
</evidence>
<sequence length="205" mass="23053">MEGLRKVPRRFPTKMLLKHRRVLVVIGLMVVLFAVQPVNFVGRIYGVARDVRHTYTYLQAIKPVAIHNNTGQNNTEIACVIETSLLSCDGIGFAAMVLQTIDEMTTCLARGFVPTVIWTDCDYCGTPGPGVNYWTWYFKAINEGIEERAKTRVCVGPSTPIDVFLSGSLYLTRPGAVGELVDFRFADMEHKVTRCAFKISQWPCW</sequence>
<name>A0A6P4ZD30_BRABE</name>
<dbReference type="RefSeq" id="XP_019639230.1">
    <property type="nucleotide sequence ID" value="XM_019783671.1"/>
</dbReference>
<dbReference type="AlphaFoldDB" id="A0A6P4ZD30"/>
<dbReference type="Proteomes" id="UP000515135">
    <property type="component" value="Unplaced"/>
</dbReference>
<dbReference type="OrthoDB" id="5958927at2759"/>
<proteinExistence type="predicted"/>
<keyword evidence="1" id="KW-1185">Reference proteome</keyword>
<protein>
    <submittedName>
        <fullName evidence="2">Uncharacterized protein LOC109481168</fullName>
    </submittedName>
</protein>
<gene>
    <name evidence="2" type="primary">LOC109481168</name>
</gene>